<proteinExistence type="predicted"/>
<name>A0ABS8AWI0_9BACT</name>
<keyword evidence="2" id="KW-1185">Reference proteome</keyword>
<evidence type="ECO:0000313" key="2">
    <source>
        <dbReference type="Proteomes" id="UP001165296"/>
    </source>
</evidence>
<reference evidence="1" key="1">
    <citation type="submission" date="2021-10" db="EMBL/GenBank/DDBJ databases">
        <authorList>
            <person name="Dean J.D."/>
            <person name="Kim M.K."/>
            <person name="Newey C.N."/>
            <person name="Stoker T.S."/>
            <person name="Thompson D.W."/>
            <person name="Grose J.H."/>
        </authorList>
    </citation>
    <scope>NUCLEOTIDE SEQUENCE</scope>
    <source>
        <strain evidence="1">BT178</strain>
    </source>
</reference>
<sequence>MFDEDFLKQLAKDEVRGNFPPFHTGNIKQVEKYVKVIVDRLKDDHQLIVEPDFSYYGSGFASYIPVRISKKDKSDTKALQERNRMTYYTKGLLVYISNLTPYWYYGASEWSVTTENGKVVGGSSGFIRPESIAEVNKELWGEKIDRVKDTFHQYRYNLLTQEELAQQVDFDISVRTVLADKPYEVFDFFFHWSD</sequence>
<dbReference type="RefSeq" id="WP_226178211.1">
    <property type="nucleotide sequence ID" value="NZ_JAJADR010000006.1"/>
</dbReference>
<dbReference type="Proteomes" id="UP001165296">
    <property type="component" value="Unassembled WGS sequence"/>
</dbReference>
<accession>A0ABS8AWI0</accession>
<dbReference type="EMBL" id="JAJADR010000006">
    <property type="protein sequence ID" value="MCB2410148.1"/>
    <property type="molecule type" value="Genomic_DNA"/>
</dbReference>
<evidence type="ECO:0000313" key="1">
    <source>
        <dbReference type="EMBL" id="MCB2410148.1"/>
    </source>
</evidence>
<protein>
    <submittedName>
        <fullName evidence="1">Uncharacterized protein</fullName>
    </submittedName>
</protein>
<gene>
    <name evidence="1" type="ORF">LGH74_19310</name>
</gene>
<organism evidence="1 2">
    <name type="scientific">Hymenobacter lucidus</name>
    <dbReference type="NCBI Taxonomy" id="2880930"/>
    <lineage>
        <taxon>Bacteria</taxon>
        <taxon>Pseudomonadati</taxon>
        <taxon>Bacteroidota</taxon>
        <taxon>Cytophagia</taxon>
        <taxon>Cytophagales</taxon>
        <taxon>Hymenobacteraceae</taxon>
        <taxon>Hymenobacter</taxon>
    </lineage>
</organism>
<comment type="caution">
    <text evidence="1">The sequence shown here is derived from an EMBL/GenBank/DDBJ whole genome shotgun (WGS) entry which is preliminary data.</text>
</comment>